<organism evidence="2 3">
    <name type="scientific">Clostridium kluyveri</name>
    <dbReference type="NCBI Taxonomy" id="1534"/>
    <lineage>
        <taxon>Bacteria</taxon>
        <taxon>Bacillati</taxon>
        <taxon>Bacillota</taxon>
        <taxon>Clostridia</taxon>
        <taxon>Eubacteriales</taxon>
        <taxon>Clostridiaceae</taxon>
        <taxon>Clostridium</taxon>
    </lineage>
</organism>
<feature type="transmembrane region" description="Helical" evidence="1">
    <location>
        <begin position="20"/>
        <end position="42"/>
    </location>
</feature>
<dbReference type="EMBL" id="CP018335">
    <property type="protein sequence ID" value="APM37863.1"/>
    <property type="molecule type" value="Genomic_DNA"/>
</dbReference>
<keyword evidence="1" id="KW-0472">Membrane</keyword>
<dbReference type="OrthoDB" id="3870305at2"/>
<evidence type="ECO:0000256" key="1">
    <source>
        <dbReference type="SAM" id="Phobius"/>
    </source>
</evidence>
<accession>A0A1L5F4D7</accession>
<proteinExistence type="predicted"/>
<feature type="transmembrane region" description="Helical" evidence="1">
    <location>
        <begin position="120"/>
        <end position="138"/>
    </location>
</feature>
<sequence length="176" mass="19570">MINSLKASLNVTLGFLPLILLWSMSSKLGLILGLGSIAILFIKNVMNKNMGIMSCVLLVYFITSNILYFYFQMDFVVGYKYLTSYITLGLMGLISIIISKPYTMYEAKSGYKKGFGKSPLFIEVNILITKIWTTIYLINAIIELTGHNTITIIIINMLIILGIALSIIIPGLLPEA</sequence>
<gene>
    <name evidence="2" type="ORF">BS101_03475</name>
</gene>
<name>A0A1L5F4D7_CLOKL</name>
<reference evidence="2 3" key="1">
    <citation type="submission" date="2016-12" db="EMBL/GenBank/DDBJ databases">
        <title>Complete genome sequence of Clostridium kluyveri JZZ isolated from the pit mud of a Chinese flavor liquor-making factory.</title>
        <authorList>
            <person name="Wang Y."/>
        </authorList>
    </citation>
    <scope>NUCLEOTIDE SEQUENCE [LARGE SCALE GENOMIC DNA]</scope>
    <source>
        <strain evidence="2 3">JZZ</strain>
    </source>
</reference>
<evidence type="ECO:0000313" key="2">
    <source>
        <dbReference type="EMBL" id="APM37863.1"/>
    </source>
</evidence>
<keyword evidence="1" id="KW-0812">Transmembrane</keyword>
<feature type="transmembrane region" description="Helical" evidence="1">
    <location>
        <begin position="82"/>
        <end position="99"/>
    </location>
</feature>
<dbReference type="RefSeq" id="WP_073537553.1">
    <property type="nucleotide sequence ID" value="NZ_CP018335.1"/>
</dbReference>
<protein>
    <submittedName>
        <fullName evidence="2">Uncharacterized protein</fullName>
    </submittedName>
</protein>
<feature type="transmembrane region" description="Helical" evidence="1">
    <location>
        <begin position="150"/>
        <end position="173"/>
    </location>
</feature>
<keyword evidence="1" id="KW-1133">Transmembrane helix</keyword>
<feature type="transmembrane region" description="Helical" evidence="1">
    <location>
        <begin position="49"/>
        <end position="70"/>
    </location>
</feature>
<dbReference type="Proteomes" id="UP000184604">
    <property type="component" value="Chromosome"/>
</dbReference>
<evidence type="ECO:0000313" key="3">
    <source>
        <dbReference type="Proteomes" id="UP000184604"/>
    </source>
</evidence>
<dbReference type="AlphaFoldDB" id="A0A1L5F4D7"/>